<comment type="caution">
    <text evidence="3">The sequence shown here is derived from an EMBL/GenBank/DDBJ whole genome shotgun (WGS) entry which is preliminary data.</text>
</comment>
<dbReference type="InterPro" id="IPR007157">
    <property type="entry name" value="PspA_VIPP1"/>
</dbReference>
<accession>A0ABT4XTE1</accession>
<gene>
    <name evidence="3" type="ORF">PFY00_10820</name>
</gene>
<dbReference type="EMBL" id="JAQIOY010000003">
    <property type="protein sequence ID" value="MDA7425223.1"/>
    <property type="molecule type" value="Genomic_DNA"/>
</dbReference>
<organism evidence="3 4">
    <name type="scientific">Thalassococcus lentus</name>
    <dbReference type="NCBI Taxonomy" id="1210524"/>
    <lineage>
        <taxon>Bacteria</taxon>
        <taxon>Pseudomonadati</taxon>
        <taxon>Pseudomonadota</taxon>
        <taxon>Alphaproteobacteria</taxon>
        <taxon>Rhodobacterales</taxon>
        <taxon>Roseobacteraceae</taxon>
        <taxon>Thalassococcus</taxon>
    </lineage>
</organism>
<dbReference type="RefSeq" id="WP_271432571.1">
    <property type="nucleotide sequence ID" value="NZ_JAQIOY010000003.1"/>
</dbReference>
<evidence type="ECO:0000256" key="2">
    <source>
        <dbReference type="SAM" id="Coils"/>
    </source>
</evidence>
<dbReference type="Proteomes" id="UP001210720">
    <property type="component" value="Unassembled WGS sequence"/>
</dbReference>
<feature type="coiled-coil region" evidence="2">
    <location>
        <begin position="47"/>
        <end position="128"/>
    </location>
</feature>
<keyword evidence="2" id="KW-0175">Coiled coil</keyword>
<sequence>MFGTLKTLMLGASAQNETRVRDVYAIELIDQKIREADASLKSAKFALAGLIQRQRAEARQLETLEKRINDLSVRAHKALEQQREDLAQEAAHAIAQMENEQTLRRETLQRLETRVLQLRQSVETANARIIDLKQGAVAARAVKREQDIQKRLGQQAAQNGAFEEADDLIRRVLNRDDPFEQSQILSEIEQGLDKSDIADRMAEAGFGPATKSTASDVLIRLKAQS</sequence>
<name>A0ABT4XTE1_9RHOB</name>
<reference evidence="3 4" key="1">
    <citation type="submission" date="2023-01" db="EMBL/GenBank/DDBJ databases">
        <title>Thalassococcus onchidii sp. nov., isolated from a marine invertebrate from the South China Sea.</title>
        <authorList>
            <person name="Xu S."/>
            <person name="Liu Z."/>
            <person name="Xu Y."/>
        </authorList>
    </citation>
    <scope>NUCLEOTIDE SEQUENCE [LARGE SCALE GENOMIC DNA]</scope>
    <source>
        <strain evidence="3 4">KCTC 32084</strain>
    </source>
</reference>
<evidence type="ECO:0000313" key="4">
    <source>
        <dbReference type="Proteomes" id="UP001210720"/>
    </source>
</evidence>
<dbReference type="Pfam" id="PF04012">
    <property type="entry name" value="PspA_IM30"/>
    <property type="match status" value="1"/>
</dbReference>
<evidence type="ECO:0000313" key="3">
    <source>
        <dbReference type="EMBL" id="MDA7425223.1"/>
    </source>
</evidence>
<proteinExistence type="inferred from homology"/>
<protein>
    <submittedName>
        <fullName evidence="3">PspA/IM30 family protein</fullName>
    </submittedName>
</protein>
<comment type="similarity">
    <text evidence="1">Belongs to the PspA/Vipp/IM30 family.</text>
</comment>
<evidence type="ECO:0000256" key="1">
    <source>
        <dbReference type="ARBA" id="ARBA00043985"/>
    </source>
</evidence>
<keyword evidence="4" id="KW-1185">Reference proteome</keyword>